<dbReference type="InterPro" id="IPR011712">
    <property type="entry name" value="Sig_transdc_His_kin_sub3_dim/P"/>
</dbReference>
<dbReference type="GO" id="GO:0016301">
    <property type="term" value="F:kinase activity"/>
    <property type="evidence" value="ECO:0007669"/>
    <property type="project" value="UniProtKB-KW"/>
</dbReference>
<dbReference type="Gene3D" id="3.30.565.10">
    <property type="entry name" value="Histidine kinase-like ATPase, C-terminal domain"/>
    <property type="match status" value="1"/>
</dbReference>
<dbReference type="InterPro" id="IPR036890">
    <property type="entry name" value="HATPase_C_sf"/>
</dbReference>
<comment type="caution">
    <text evidence="10">The sequence shown here is derived from an EMBL/GenBank/DDBJ whole genome shotgun (WGS) entry which is preliminary data.</text>
</comment>
<reference evidence="10 11" key="1">
    <citation type="journal article" date="2021" name="Arch. Microbiol.">
        <title>Myceligenerans indicum sp. nov., an actinobacterium isolated from mangrove sediment of Sundarbans, India.</title>
        <authorList>
            <person name="Asha K."/>
            <person name="Bhadury P."/>
        </authorList>
    </citation>
    <scope>NUCLEOTIDE SEQUENCE [LARGE SCALE GENOMIC DNA]</scope>
    <source>
        <strain evidence="10 11">I2</strain>
    </source>
</reference>
<evidence type="ECO:0000256" key="7">
    <source>
        <dbReference type="ARBA" id="ARBA00022840"/>
    </source>
</evidence>
<dbReference type="Gene3D" id="1.20.5.1930">
    <property type="match status" value="1"/>
</dbReference>
<evidence type="ECO:0000256" key="4">
    <source>
        <dbReference type="ARBA" id="ARBA00022679"/>
    </source>
</evidence>
<evidence type="ECO:0000313" key="11">
    <source>
        <dbReference type="Proteomes" id="UP000675409"/>
    </source>
</evidence>
<comment type="catalytic activity">
    <reaction evidence="1">
        <text>ATP + protein L-histidine = ADP + protein N-phospho-L-histidine.</text>
        <dbReference type="EC" id="2.7.13.3"/>
    </reaction>
</comment>
<accession>A0ABS1LKM1</accession>
<dbReference type="EMBL" id="JABBYC010000016">
    <property type="protein sequence ID" value="MBL0886800.1"/>
    <property type="molecule type" value="Genomic_DNA"/>
</dbReference>
<dbReference type="InterPro" id="IPR050482">
    <property type="entry name" value="Sensor_HK_TwoCompSys"/>
</dbReference>
<evidence type="ECO:0000256" key="1">
    <source>
        <dbReference type="ARBA" id="ARBA00000085"/>
    </source>
</evidence>
<evidence type="ECO:0000259" key="9">
    <source>
        <dbReference type="SMART" id="SM00387"/>
    </source>
</evidence>
<dbReference type="SUPFAM" id="SSF55874">
    <property type="entry name" value="ATPase domain of HSP90 chaperone/DNA topoisomerase II/histidine kinase"/>
    <property type="match status" value="1"/>
</dbReference>
<dbReference type="InterPro" id="IPR003594">
    <property type="entry name" value="HATPase_dom"/>
</dbReference>
<dbReference type="Pfam" id="PF02518">
    <property type="entry name" value="HATPase_c"/>
    <property type="match status" value="1"/>
</dbReference>
<dbReference type="Proteomes" id="UP000675409">
    <property type="component" value="Unassembled WGS sequence"/>
</dbReference>
<dbReference type="RefSeq" id="WP_201847120.1">
    <property type="nucleotide sequence ID" value="NZ_JABBYC010000016.1"/>
</dbReference>
<dbReference type="PANTHER" id="PTHR24421:SF10">
    <property type="entry name" value="NITRATE_NITRITE SENSOR PROTEIN NARQ"/>
    <property type="match status" value="1"/>
</dbReference>
<feature type="domain" description="Histidine kinase/HSP90-like ATPase" evidence="9">
    <location>
        <begin position="292"/>
        <end position="393"/>
    </location>
</feature>
<dbReference type="Pfam" id="PF07730">
    <property type="entry name" value="HisKA_3"/>
    <property type="match status" value="1"/>
</dbReference>
<evidence type="ECO:0000256" key="2">
    <source>
        <dbReference type="ARBA" id="ARBA00012438"/>
    </source>
</evidence>
<evidence type="ECO:0000256" key="3">
    <source>
        <dbReference type="ARBA" id="ARBA00022553"/>
    </source>
</evidence>
<keyword evidence="5" id="KW-0547">Nucleotide-binding</keyword>
<keyword evidence="4" id="KW-0808">Transferase</keyword>
<organism evidence="10 11">
    <name type="scientific">Myceligenerans indicum</name>
    <dbReference type="NCBI Taxonomy" id="2593663"/>
    <lineage>
        <taxon>Bacteria</taxon>
        <taxon>Bacillati</taxon>
        <taxon>Actinomycetota</taxon>
        <taxon>Actinomycetes</taxon>
        <taxon>Micrococcales</taxon>
        <taxon>Promicromonosporaceae</taxon>
        <taxon>Myceligenerans</taxon>
    </lineage>
</organism>
<keyword evidence="3" id="KW-0597">Phosphoprotein</keyword>
<keyword evidence="6 10" id="KW-0418">Kinase</keyword>
<dbReference type="EC" id="2.7.13.3" evidence="2"/>
<proteinExistence type="predicted"/>
<keyword evidence="7" id="KW-0067">ATP-binding</keyword>
<keyword evidence="8" id="KW-0902">Two-component regulatory system</keyword>
<dbReference type="SMART" id="SM00387">
    <property type="entry name" value="HATPase_c"/>
    <property type="match status" value="1"/>
</dbReference>
<evidence type="ECO:0000313" key="10">
    <source>
        <dbReference type="EMBL" id="MBL0886800.1"/>
    </source>
</evidence>
<gene>
    <name evidence="10" type="ORF">HGK34_11020</name>
</gene>
<evidence type="ECO:0000256" key="8">
    <source>
        <dbReference type="ARBA" id="ARBA00023012"/>
    </source>
</evidence>
<name>A0ABS1LKM1_9MICO</name>
<sequence length="404" mass="41522">MRTANGQVLRRPLGAALRRPAAPGAAPPGRRDWVIVFLAAAGTVVETAVRPDVAWPAATASAVVAALAALPWRRVRPFVVVAWTIGLGAARDLVGVLAGHDSAPVYSAAVLILAPYALFRWGSGRAILAGVPLVTAGVALSAATDSGGVDDVIAGGTVVVLVALVGEVARQRSIARAREFDRVRAREREAVARDLHDTVAHHLSAVAVRAQAGQVVVTAGSGGPEAAAEALRFVEAEARLGLAEIRSLVGMLRSESPHELTRGLEHVHDLADSGPPRVSVRVAGDIGSVPAPTGTAVARIAQEAVANARRHARDATGITVTLEKREGHLELIVHDDGAAVPQVRRGPGREALPGAGFGLTGMRERARALGGVAEAGPGEAGGWTVRAVLPVPAARHDQPGGEGR</sequence>
<keyword evidence="11" id="KW-1185">Reference proteome</keyword>
<dbReference type="PANTHER" id="PTHR24421">
    <property type="entry name" value="NITRATE/NITRITE SENSOR PROTEIN NARX-RELATED"/>
    <property type="match status" value="1"/>
</dbReference>
<evidence type="ECO:0000256" key="6">
    <source>
        <dbReference type="ARBA" id="ARBA00022777"/>
    </source>
</evidence>
<evidence type="ECO:0000256" key="5">
    <source>
        <dbReference type="ARBA" id="ARBA00022741"/>
    </source>
</evidence>
<dbReference type="CDD" id="cd16917">
    <property type="entry name" value="HATPase_UhpB-NarQ-NarX-like"/>
    <property type="match status" value="1"/>
</dbReference>
<protein>
    <recommendedName>
        <fullName evidence="2">histidine kinase</fullName>
        <ecNumber evidence="2">2.7.13.3</ecNumber>
    </recommendedName>
</protein>